<accession>A0A9X1FAD7</accession>
<dbReference type="Proteomes" id="UP001138894">
    <property type="component" value="Unassembled WGS sequence"/>
</dbReference>
<evidence type="ECO:0000313" key="2">
    <source>
        <dbReference type="Proteomes" id="UP001138894"/>
    </source>
</evidence>
<gene>
    <name evidence="1" type="ORF">KCG49_09100</name>
</gene>
<sequence length="80" mass="8775">MIVESKYNTSQLSTLSDGTKQMSDAWIQGNNRLVNEVGQDLANDILDDGYTRVVARILPDGSVTYKQLDSSGNIIGVWTP</sequence>
<comment type="caution">
    <text evidence="1">The sequence shown here is derived from an EMBL/GenBank/DDBJ whole genome shotgun (WGS) entry which is preliminary data.</text>
</comment>
<keyword evidence="2" id="KW-1185">Reference proteome</keyword>
<dbReference type="AlphaFoldDB" id="A0A9X1FAD7"/>
<proteinExistence type="predicted"/>
<evidence type="ECO:0000313" key="1">
    <source>
        <dbReference type="EMBL" id="MBV7269343.1"/>
    </source>
</evidence>
<dbReference type="EMBL" id="JAGSPD010000006">
    <property type="protein sequence ID" value="MBV7269343.1"/>
    <property type="molecule type" value="Genomic_DNA"/>
</dbReference>
<organism evidence="1 2">
    <name type="scientific">Winogradskyella luteola</name>
    <dbReference type="NCBI Taxonomy" id="2828330"/>
    <lineage>
        <taxon>Bacteria</taxon>
        <taxon>Pseudomonadati</taxon>
        <taxon>Bacteroidota</taxon>
        <taxon>Flavobacteriia</taxon>
        <taxon>Flavobacteriales</taxon>
        <taxon>Flavobacteriaceae</taxon>
        <taxon>Winogradskyella</taxon>
    </lineage>
</organism>
<protein>
    <submittedName>
        <fullName evidence="1">Uncharacterized protein</fullName>
    </submittedName>
</protein>
<reference evidence="1" key="1">
    <citation type="submission" date="2021-04" db="EMBL/GenBank/DDBJ databases">
        <authorList>
            <person name="Pira H."/>
            <person name="Risdian C."/>
            <person name="Wink J."/>
        </authorList>
    </citation>
    <scope>NUCLEOTIDE SEQUENCE</scope>
    <source>
        <strain evidence="1">WHY3</strain>
    </source>
</reference>
<name>A0A9X1FAD7_9FLAO</name>